<feature type="transmembrane region" description="Helical" evidence="1">
    <location>
        <begin position="63"/>
        <end position="86"/>
    </location>
</feature>
<evidence type="ECO:0000313" key="4">
    <source>
        <dbReference type="Proteomes" id="UP000000347"/>
    </source>
</evidence>
<keyword evidence="4" id="KW-1185">Reference proteome</keyword>
<evidence type="ECO:0000256" key="1">
    <source>
        <dbReference type="SAM" id="Phobius"/>
    </source>
</evidence>
<feature type="transmembrane region" description="Helical" evidence="1">
    <location>
        <begin position="336"/>
        <end position="355"/>
    </location>
</feature>
<feature type="transmembrane region" description="Helical" evidence="1">
    <location>
        <begin position="106"/>
        <end position="131"/>
    </location>
</feature>
<dbReference type="STRING" id="608506.COB47_2025"/>
<feature type="domain" description="DUF6449" evidence="2">
    <location>
        <begin position="432"/>
        <end position="496"/>
    </location>
</feature>
<dbReference type="AlphaFoldDB" id="D9TGG7"/>
<dbReference type="eggNOG" id="COG1277">
    <property type="taxonomic scope" value="Bacteria"/>
</dbReference>
<feature type="transmembrane region" description="Helical" evidence="1">
    <location>
        <begin position="146"/>
        <end position="171"/>
    </location>
</feature>
<dbReference type="Pfam" id="PF20047">
    <property type="entry name" value="DUF6449"/>
    <property type="match status" value="1"/>
</dbReference>
<accession>D9TGG7</accession>
<organism evidence="3 4">
    <name type="scientific">Caldicellulosiruptor obsidiansis (strain ATCC BAA-2073 / JCM 16842 / OB47)</name>
    <dbReference type="NCBI Taxonomy" id="608506"/>
    <lineage>
        <taxon>Bacteria</taxon>
        <taxon>Bacillati</taxon>
        <taxon>Bacillota</taxon>
        <taxon>Bacillota incertae sedis</taxon>
        <taxon>Caldicellulosiruptorales</taxon>
        <taxon>Caldicellulosiruptoraceae</taxon>
        <taxon>Caldicellulosiruptor</taxon>
    </lineage>
</organism>
<reference evidence="3 4" key="1">
    <citation type="journal article" date="2010" name="J. Bacteriol.">
        <title>Complete genome sequence of the cellulolytic thermophile Caldicellulosiruptor obsidiansis OB47T.</title>
        <authorList>
            <person name="Elkins J.G."/>
            <person name="Lochner A."/>
            <person name="Hamilton-Brehm S.D."/>
            <person name="Davenport K.W."/>
            <person name="Podar M."/>
            <person name="Brown S.D."/>
            <person name="Land M.L."/>
            <person name="Hauser L.J."/>
            <person name="Klingeman D.M."/>
            <person name="Raman B."/>
            <person name="Goodwin L.A."/>
            <person name="Tapia R."/>
            <person name="Meincke L.J."/>
            <person name="Detter J.C."/>
            <person name="Bruce D.C."/>
            <person name="Han C.S."/>
            <person name="Palumbo A.V."/>
            <person name="Cottingham R.W."/>
            <person name="Keller M."/>
            <person name="Graham D.E."/>
        </authorList>
    </citation>
    <scope>NUCLEOTIDE SEQUENCE [LARGE SCALE GENOMIC DNA]</scope>
    <source>
        <strain evidence="4">ATCC BAA-2073 / strain OB47</strain>
    </source>
</reference>
<dbReference type="Proteomes" id="UP000000347">
    <property type="component" value="Chromosome"/>
</dbReference>
<dbReference type="HOGENOM" id="CLU_017352_1_0_9"/>
<evidence type="ECO:0000259" key="2">
    <source>
        <dbReference type="Pfam" id="PF20047"/>
    </source>
</evidence>
<feature type="transmembrane region" description="Helical" evidence="1">
    <location>
        <begin position="303"/>
        <end position="324"/>
    </location>
</feature>
<evidence type="ECO:0000313" key="3">
    <source>
        <dbReference type="EMBL" id="ADL43287.1"/>
    </source>
</evidence>
<keyword evidence="1" id="KW-0472">Membrane</keyword>
<protein>
    <recommendedName>
        <fullName evidence="2">DUF6449 domain-containing protein</fullName>
    </recommendedName>
</protein>
<dbReference type="RefSeq" id="WP_013291282.1">
    <property type="nucleotide sequence ID" value="NC_014392.1"/>
</dbReference>
<proteinExistence type="predicted"/>
<name>D9TGG7_CALOO</name>
<sequence length="669" mass="77379">MSLPKSWINKKLLFVTLKRFWFVGVIYFLALSVIPFSIILFDLPLISKYPDSYIVSKYTVTRNQGYCIFVSLLICFALSAFVFNYLHSKDAADQLHSLPPKRITLYISNILASFLLLLLPIILNTVILLILKLNLLDKFEIQLKEIFFWGLNTTAVASLFFSIATCCAIITGTPFVQIFLSFVVLMLPSFLYYTSILNLKNWLFGYYPSPNSAVVEKINPLLIMFTPVSPSSPLKPVEYTGFFSIAIFLIVLGSILYNFRKIENAGQSIVFEFFKHIFRYGAALCGALLVGLYLPYIGQGKSFWLAISGYLIISFVCFLIAEMILNKKVNVFNKSLLRYSYFVIFLFLAIGMIKLDLFGFEKYVPQEKEIKSVVFKEYFFIGNHSEDISTFEDPKIVKMVINIHKQIIKQKQEIVKEKDSNSPYKTTLYISYNLKNGKKIQREYSVDIQKFSHYLKPLYENHTFKYNLYEIFKVSPINVQSVLLSKYSNYSSIQDNSLKTLVKSSDIPELLEVLKEEIYNKKFEDMINNTKDQWGDIEIDLKTPIYHGKIPFSKIVIPFEKSFTKLEKWLAKKGYIRFARIMPDEISYALIGKSNNPDKLRNTLVGNPNLAKIKTGKKITDKVLIDKYLRMCESPCNFFSYITSKKEIYYIIFFGKSSKIIYTGILKDL</sequence>
<feature type="transmembrane region" description="Helical" evidence="1">
    <location>
        <begin position="277"/>
        <end position="297"/>
    </location>
</feature>
<keyword evidence="1" id="KW-1133">Transmembrane helix</keyword>
<gene>
    <name evidence="3" type="ordered locus">COB47_2025</name>
</gene>
<dbReference type="InterPro" id="IPR045611">
    <property type="entry name" value="DUF6449"/>
</dbReference>
<dbReference type="OrthoDB" id="1706490at2"/>
<keyword evidence="1" id="KW-0812">Transmembrane</keyword>
<feature type="transmembrane region" description="Helical" evidence="1">
    <location>
        <begin position="20"/>
        <end position="43"/>
    </location>
</feature>
<feature type="transmembrane region" description="Helical" evidence="1">
    <location>
        <begin position="178"/>
        <end position="199"/>
    </location>
</feature>
<dbReference type="KEGG" id="cob:COB47_2025"/>
<feature type="transmembrane region" description="Helical" evidence="1">
    <location>
        <begin position="239"/>
        <end position="257"/>
    </location>
</feature>
<dbReference type="EMBL" id="CP002164">
    <property type="protein sequence ID" value="ADL43287.1"/>
    <property type="molecule type" value="Genomic_DNA"/>
</dbReference>